<evidence type="ECO:0000313" key="1">
    <source>
        <dbReference type="EMBL" id="KAF0753127.1"/>
    </source>
</evidence>
<reference evidence="1 2" key="1">
    <citation type="submission" date="2019-08" db="EMBL/GenBank/DDBJ databases">
        <title>Whole genome of Aphis craccivora.</title>
        <authorList>
            <person name="Voronova N.V."/>
            <person name="Shulinski R.S."/>
            <person name="Bandarenka Y.V."/>
            <person name="Zhorov D.G."/>
            <person name="Warner D."/>
        </authorList>
    </citation>
    <scope>NUCLEOTIDE SEQUENCE [LARGE SCALE GENOMIC DNA]</scope>
    <source>
        <strain evidence="1">180601</strain>
        <tissue evidence="1">Whole Body</tissue>
    </source>
</reference>
<gene>
    <name evidence="1" type="ORF">FWK35_00022871</name>
</gene>
<dbReference type="AlphaFoldDB" id="A0A6G0YCF6"/>
<proteinExistence type="predicted"/>
<evidence type="ECO:0000313" key="2">
    <source>
        <dbReference type="Proteomes" id="UP000478052"/>
    </source>
</evidence>
<organism evidence="1 2">
    <name type="scientific">Aphis craccivora</name>
    <name type="common">Cowpea aphid</name>
    <dbReference type="NCBI Taxonomy" id="307492"/>
    <lineage>
        <taxon>Eukaryota</taxon>
        <taxon>Metazoa</taxon>
        <taxon>Ecdysozoa</taxon>
        <taxon>Arthropoda</taxon>
        <taxon>Hexapoda</taxon>
        <taxon>Insecta</taxon>
        <taxon>Pterygota</taxon>
        <taxon>Neoptera</taxon>
        <taxon>Paraneoptera</taxon>
        <taxon>Hemiptera</taxon>
        <taxon>Sternorrhyncha</taxon>
        <taxon>Aphidomorpha</taxon>
        <taxon>Aphidoidea</taxon>
        <taxon>Aphididae</taxon>
        <taxon>Aphidini</taxon>
        <taxon>Aphis</taxon>
        <taxon>Aphis</taxon>
    </lineage>
</organism>
<dbReference type="EMBL" id="VUJU01004825">
    <property type="protein sequence ID" value="KAF0753127.1"/>
    <property type="molecule type" value="Genomic_DNA"/>
</dbReference>
<sequence length="72" mass="8386">MVAKLENGEYQIRTNEEIYQLFQKPNINTFIRSKRLECAGNLRRENGICKQVLMVESPEDPEDALGVDEWTL</sequence>
<comment type="caution">
    <text evidence="1">The sequence shown here is derived from an EMBL/GenBank/DDBJ whole genome shotgun (WGS) entry which is preliminary data.</text>
</comment>
<keyword evidence="2" id="KW-1185">Reference proteome</keyword>
<protein>
    <submittedName>
        <fullName evidence="1">Putative nuclease HARBI1</fullName>
    </submittedName>
</protein>
<dbReference type="Proteomes" id="UP000478052">
    <property type="component" value="Unassembled WGS sequence"/>
</dbReference>
<name>A0A6G0YCF6_APHCR</name>
<accession>A0A6G0YCF6</accession>